<keyword evidence="2" id="KW-0012">Acyltransferase</keyword>
<dbReference type="Gene3D" id="3.30.559.10">
    <property type="entry name" value="Chloramphenicol acetyltransferase-like domain"/>
    <property type="match status" value="1"/>
</dbReference>
<organism evidence="4">
    <name type="scientific">Sesamum radiatum</name>
    <name type="common">Black benniseed</name>
    <dbReference type="NCBI Taxonomy" id="300843"/>
    <lineage>
        <taxon>Eukaryota</taxon>
        <taxon>Viridiplantae</taxon>
        <taxon>Streptophyta</taxon>
        <taxon>Embryophyta</taxon>
        <taxon>Tracheophyta</taxon>
        <taxon>Spermatophyta</taxon>
        <taxon>Magnoliopsida</taxon>
        <taxon>eudicotyledons</taxon>
        <taxon>Gunneridae</taxon>
        <taxon>Pentapetalae</taxon>
        <taxon>asterids</taxon>
        <taxon>lamiids</taxon>
        <taxon>Lamiales</taxon>
        <taxon>Pedaliaceae</taxon>
        <taxon>Sesamum</taxon>
    </lineage>
</organism>
<keyword evidence="1" id="KW-0808">Transferase</keyword>
<evidence type="ECO:0000256" key="2">
    <source>
        <dbReference type="ARBA" id="ARBA00023315"/>
    </source>
</evidence>
<sequence>MATTILETCRVPTPPGATADLSVPLTFFDIPSLHFYPIHRFLFYDYPCSESYFLKSVVPKLKESLSLTLRHYLLVAGGLIFPLNLEKKPKIQYMAGDSIVSLTIAKSGSDFDHLIGNHARDADQFYVFVPKIDLVANEPTYQRVPVMPLKVTLFPGRGICVGFANLHCLGDVSSVVGFIQAWASINKLGRDEEEFLTKYADSSLPILDRSDIKDLLGIDTIFWEVDCLIILSIGPQPLSEGLFTPRALICSFSTNGYRMAENQAEVSTMNTSNDRTHQVVENPQPAEGGSFTLVSSVLTGDNNLVWSRALRFALGSRKKLNFIDG</sequence>
<accession>A0AAW2R238</accession>
<feature type="domain" description="Retrotransposon Copia-like N-terminal" evidence="3">
    <location>
        <begin position="285"/>
        <end position="325"/>
    </location>
</feature>
<reference evidence="4" key="1">
    <citation type="submission" date="2020-06" db="EMBL/GenBank/DDBJ databases">
        <authorList>
            <person name="Li T."/>
            <person name="Hu X."/>
            <person name="Zhang T."/>
            <person name="Song X."/>
            <person name="Zhang H."/>
            <person name="Dai N."/>
            <person name="Sheng W."/>
            <person name="Hou X."/>
            <person name="Wei L."/>
        </authorList>
    </citation>
    <scope>NUCLEOTIDE SEQUENCE</scope>
    <source>
        <strain evidence="4">G02</strain>
        <tissue evidence="4">Leaf</tissue>
    </source>
</reference>
<reference evidence="4" key="2">
    <citation type="journal article" date="2024" name="Plant">
        <title>Genomic evolution and insights into agronomic trait innovations of Sesamum species.</title>
        <authorList>
            <person name="Miao H."/>
            <person name="Wang L."/>
            <person name="Qu L."/>
            <person name="Liu H."/>
            <person name="Sun Y."/>
            <person name="Le M."/>
            <person name="Wang Q."/>
            <person name="Wei S."/>
            <person name="Zheng Y."/>
            <person name="Lin W."/>
            <person name="Duan Y."/>
            <person name="Cao H."/>
            <person name="Xiong S."/>
            <person name="Wang X."/>
            <person name="Wei L."/>
            <person name="Li C."/>
            <person name="Ma Q."/>
            <person name="Ju M."/>
            <person name="Zhao R."/>
            <person name="Li G."/>
            <person name="Mu C."/>
            <person name="Tian Q."/>
            <person name="Mei H."/>
            <person name="Zhang T."/>
            <person name="Gao T."/>
            <person name="Zhang H."/>
        </authorList>
    </citation>
    <scope>NUCLEOTIDE SEQUENCE</scope>
    <source>
        <strain evidence="4">G02</strain>
    </source>
</reference>
<dbReference type="InterPro" id="IPR029472">
    <property type="entry name" value="Copia-like_N"/>
</dbReference>
<evidence type="ECO:0000313" key="4">
    <source>
        <dbReference type="EMBL" id="KAL0374121.1"/>
    </source>
</evidence>
<dbReference type="InterPro" id="IPR051504">
    <property type="entry name" value="Plant_metabolite_acyltrans"/>
</dbReference>
<dbReference type="InterPro" id="IPR023213">
    <property type="entry name" value="CAT-like_dom_sf"/>
</dbReference>
<dbReference type="AlphaFoldDB" id="A0AAW2R238"/>
<evidence type="ECO:0000256" key="1">
    <source>
        <dbReference type="ARBA" id="ARBA00022679"/>
    </source>
</evidence>
<proteinExistence type="predicted"/>
<dbReference type="Pfam" id="PF02458">
    <property type="entry name" value="Transferase"/>
    <property type="match status" value="1"/>
</dbReference>
<dbReference type="Pfam" id="PF14244">
    <property type="entry name" value="Retrotran_gag_3"/>
    <property type="match status" value="1"/>
</dbReference>
<protein>
    <submittedName>
        <fullName evidence="4">Malonyl-coenzyme:anthocyanin 5-O-glucoside-6'''-O-malonyltransferase</fullName>
    </submittedName>
</protein>
<name>A0AAW2R238_SESRA</name>
<comment type="caution">
    <text evidence="4">The sequence shown here is derived from an EMBL/GenBank/DDBJ whole genome shotgun (WGS) entry which is preliminary data.</text>
</comment>
<gene>
    <name evidence="4" type="ORF">Sradi_3327800</name>
</gene>
<dbReference type="GO" id="GO:0016747">
    <property type="term" value="F:acyltransferase activity, transferring groups other than amino-acyl groups"/>
    <property type="evidence" value="ECO:0007669"/>
    <property type="project" value="UniProtKB-ARBA"/>
</dbReference>
<dbReference type="PANTHER" id="PTHR31625">
    <property type="match status" value="1"/>
</dbReference>
<dbReference type="EMBL" id="JACGWJ010000014">
    <property type="protein sequence ID" value="KAL0374121.1"/>
    <property type="molecule type" value="Genomic_DNA"/>
</dbReference>
<evidence type="ECO:0000259" key="3">
    <source>
        <dbReference type="Pfam" id="PF14244"/>
    </source>
</evidence>